<gene>
    <name evidence="4" type="ORF">NBRC111894_1374</name>
</gene>
<dbReference type="AlphaFoldDB" id="A0A4Y1Z9W4"/>
<evidence type="ECO:0000256" key="2">
    <source>
        <dbReference type="ARBA" id="ARBA00023315"/>
    </source>
</evidence>
<dbReference type="InterPro" id="IPR016181">
    <property type="entry name" value="Acyl_CoA_acyltransferase"/>
</dbReference>
<comment type="caution">
    <text evidence="4">The sequence shown here is derived from an EMBL/GenBank/DDBJ whole genome shotgun (WGS) entry which is preliminary data.</text>
</comment>
<organism evidence="4 5">
    <name type="scientific">Sporolactobacillus inulinus</name>
    <dbReference type="NCBI Taxonomy" id="2078"/>
    <lineage>
        <taxon>Bacteria</taxon>
        <taxon>Bacillati</taxon>
        <taxon>Bacillota</taxon>
        <taxon>Bacilli</taxon>
        <taxon>Bacillales</taxon>
        <taxon>Sporolactobacillaceae</taxon>
        <taxon>Sporolactobacillus</taxon>
    </lineage>
</organism>
<reference evidence="4 5" key="1">
    <citation type="submission" date="2017-11" db="EMBL/GenBank/DDBJ databases">
        <title>Draft Genome Sequence of Sporolactobacillus inulinus NBRC 111894 Isolated from Koso, a Japanese Sugar-Vegetable Fermented Beverage.</title>
        <authorList>
            <person name="Chiou T.Y."/>
            <person name="Oshima K."/>
            <person name="Suda W."/>
            <person name="Hattori M."/>
            <person name="Takahashi T."/>
        </authorList>
    </citation>
    <scope>NUCLEOTIDE SEQUENCE [LARGE SCALE GENOMIC DNA]</scope>
    <source>
        <strain evidence="4 5">NBRC111894</strain>
    </source>
</reference>
<feature type="domain" description="N-acetyltransferase" evidence="3">
    <location>
        <begin position="1"/>
        <end position="149"/>
    </location>
</feature>
<dbReference type="PROSITE" id="PS51186">
    <property type="entry name" value="GNAT"/>
    <property type="match status" value="2"/>
</dbReference>
<sequence>MIIRSVNEIDYPLKKEIRALEKRCTQADNVTSLTDLDDSLNVHKEMNHTFLCYEDKRLIAFCHLFIPTDAEAELFARTDPEFRRKGYFSALLKRTLEEVKHFHIPDILLVGQPGVFAASLLDHLGASYDFSEYVMSLDRAAYHPPKTDLQLEVKQQTLRELERLIEISVSSFDDNREEARKLIEMALLAPHREGYMAVFKNQIVGICYVRFDENEAFLFGLGIDSAFQGKGLGKTFLVHLLDRLFSRAVHSVKLDVDSRNRAALNIYQDAGFAPIDTVNYYRMHVKETEAIIYDRERKD</sequence>
<proteinExistence type="predicted"/>
<dbReference type="PANTHER" id="PTHR43420:SF44">
    <property type="entry name" value="ACETYLTRANSFERASE YPEA"/>
    <property type="match status" value="1"/>
</dbReference>
<evidence type="ECO:0000313" key="4">
    <source>
        <dbReference type="EMBL" id="GAY75820.1"/>
    </source>
</evidence>
<feature type="domain" description="N-acetyltransferase" evidence="3">
    <location>
        <begin position="151"/>
        <end position="298"/>
    </location>
</feature>
<dbReference type="SUPFAM" id="SSF55729">
    <property type="entry name" value="Acyl-CoA N-acyltransferases (Nat)"/>
    <property type="match status" value="2"/>
</dbReference>
<dbReference type="GO" id="GO:0016747">
    <property type="term" value="F:acyltransferase activity, transferring groups other than amino-acyl groups"/>
    <property type="evidence" value="ECO:0007669"/>
    <property type="project" value="InterPro"/>
</dbReference>
<dbReference type="Pfam" id="PF00583">
    <property type="entry name" value="Acetyltransf_1"/>
    <property type="match status" value="2"/>
</dbReference>
<accession>A0A4Y1Z9W4</accession>
<dbReference type="InterPro" id="IPR000182">
    <property type="entry name" value="GNAT_dom"/>
</dbReference>
<protein>
    <submittedName>
        <fullName evidence="4">Acetyltransferase, GNAT family</fullName>
    </submittedName>
</protein>
<name>A0A4Y1Z9W4_9BACL</name>
<dbReference type="PANTHER" id="PTHR43420">
    <property type="entry name" value="ACETYLTRANSFERASE"/>
    <property type="match status" value="1"/>
</dbReference>
<dbReference type="Proteomes" id="UP000319716">
    <property type="component" value="Unassembled WGS sequence"/>
</dbReference>
<keyword evidence="1 4" id="KW-0808">Transferase</keyword>
<dbReference type="EMBL" id="BEXB01000008">
    <property type="protein sequence ID" value="GAY75820.1"/>
    <property type="molecule type" value="Genomic_DNA"/>
</dbReference>
<dbReference type="RefSeq" id="WP_262392404.1">
    <property type="nucleotide sequence ID" value="NZ_BEXB01000008.1"/>
</dbReference>
<dbReference type="CDD" id="cd04301">
    <property type="entry name" value="NAT_SF"/>
    <property type="match status" value="2"/>
</dbReference>
<evidence type="ECO:0000313" key="5">
    <source>
        <dbReference type="Proteomes" id="UP000319716"/>
    </source>
</evidence>
<evidence type="ECO:0000259" key="3">
    <source>
        <dbReference type="PROSITE" id="PS51186"/>
    </source>
</evidence>
<keyword evidence="2" id="KW-0012">Acyltransferase</keyword>
<evidence type="ECO:0000256" key="1">
    <source>
        <dbReference type="ARBA" id="ARBA00022679"/>
    </source>
</evidence>
<dbReference type="Gene3D" id="3.40.630.30">
    <property type="match status" value="2"/>
</dbReference>
<dbReference type="InterPro" id="IPR050680">
    <property type="entry name" value="YpeA/RimI_acetyltransf"/>
</dbReference>